<evidence type="ECO:0000259" key="7">
    <source>
        <dbReference type="PROSITE" id="PS51032"/>
    </source>
</evidence>
<dbReference type="Proteomes" id="UP001604336">
    <property type="component" value="Unassembled WGS sequence"/>
</dbReference>
<evidence type="ECO:0000313" key="9">
    <source>
        <dbReference type="Proteomes" id="UP001604336"/>
    </source>
</evidence>
<feature type="region of interest" description="Disordered" evidence="6">
    <location>
        <begin position="1"/>
        <end position="27"/>
    </location>
</feature>
<name>A0ABD1RB04_9LAMI</name>
<dbReference type="Gene3D" id="3.30.730.10">
    <property type="entry name" value="AP2/ERF domain"/>
    <property type="match status" value="1"/>
</dbReference>
<organism evidence="8 9">
    <name type="scientific">Abeliophyllum distichum</name>
    <dbReference type="NCBI Taxonomy" id="126358"/>
    <lineage>
        <taxon>Eukaryota</taxon>
        <taxon>Viridiplantae</taxon>
        <taxon>Streptophyta</taxon>
        <taxon>Embryophyta</taxon>
        <taxon>Tracheophyta</taxon>
        <taxon>Spermatophyta</taxon>
        <taxon>Magnoliopsida</taxon>
        <taxon>eudicotyledons</taxon>
        <taxon>Gunneridae</taxon>
        <taxon>Pentapetalae</taxon>
        <taxon>asterids</taxon>
        <taxon>lamiids</taxon>
        <taxon>Lamiales</taxon>
        <taxon>Oleaceae</taxon>
        <taxon>Forsythieae</taxon>
        <taxon>Abeliophyllum</taxon>
    </lineage>
</organism>
<dbReference type="SMART" id="SM00380">
    <property type="entry name" value="AP2"/>
    <property type="match status" value="1"/>
</dbReference>
<dbReference type="GO" id="GO:0003677">
    <property type="term" value="F:DNA binding"/>
    <property type="evidence" value="ECO:0007669"/>
    <property type="project" value="UniProtKB-KW"/>
</dbReference>
<comment type="subcellular location">
    <subcellularLocation>
        <location evidence="1">Nucleus</location>
    </subcellularLocation>
</comment>
<feature type="domain" description="AP2/ERF" evidence="7">
    <location>
        <begin position="111"/>
        <end position="168"/>
    </location>
</feature>
<keyword evidence="3" id="KW-0238">DNA-binding</keyword>
<feature type="compositionally biased region" description="Polar residues" evidence="6">
    <location>
        <begin position="78"/>
        <end position="89"/>
    </location>
</feature>
<keyword evidence="5" id="KW-0539">Nucleus</keyword>
<dbReference type="PANTHER" id="PTHR31194:SF62">
    <property type="entry name" value="ETHYLENE-RESPONSIVE TRANSCRIPTION FACTOR ERF118"/>
    <property type="match status" value="1"/>
</dbReference>
<evidence type="ECO:0000256" key="5">
    <source>
        <dbReference type="ARBA" id="ARBA00023242"/>
    </source>
</evidence>
<dbReference type="InterPro" id="IPR001471">
    <property type="entry name" value="AP2/ERF_dom"/>
</dbReference>
<dbReference type="PANTHER" id="PTHR31194">
    <property type="entry name" value="SHN SHINE , DNA BINDING / TRANSCRIPTION FACTOR"/>
    <property type="match status" value="1"/>
</dbReference>
<feature type="region of interest" description="Disordered" evidence="6">
    <location>
        <begin position="72"/>
        <end position="100"/>
    </location>
</feature>
<accession>A0ABD1RB04</accession>
<evidence type="ECO:0000256" key="6">
    <source>
        <dbReference type="SAM" id="MobiDB-lite"/>
    </source>
</evidence>
<dbReference type="InterPro" id="IPR050913">
    <property type="entry name" value="AP2/ERF_ERF"/>
</dbReference>
<protein>
    <submittedName>
        <fullName evidence="8">Ethylene-responsive transcription factor</fullName>
    </submittedName>
</protein>
<dbReference type="Pfam" id="PF00847">
    <property type="entry name" value="AP2"/>
    <property type="match status" value="1"/>
</dbReference>
<dbReference type="PROSITE" id="PS51032">
    <property type="entry name" value="AP2_ERF"/>
    <property type="match status" value="1"/>
</dbReference>
<sequence>MPEPRRQLSLNQDTVSKKLRNKGEPAKPMRRVRIVYNDPDATDSSDDEGIYEKRVKRVVRDVFYPTGDFYQTHKAPETESSVQESNSGEKNLKKKRIPAVTESKRSIIPGKYRGVRQRKWGKWAAEIRDPFKHRRVWLGTYNTAEEASRAYEMKRLEFEALANSIESSEKSSNNNHTNTDCSVVYSKPVMNPNKGLAVCCLSEDSSSMVSLTSQTSPASVLELDSLTSASGINGKCDDENSNKVDLKADVVVDKKMADSGLMDAGRAVLAQIGEGMDLDFELDSLMAMDDFEPPMDDFLSGFEDLPIYGFEDANQPSALPDFDFDFDFEVCNEVLTWMNEEPAMNGEAPQMNGTPAPLNIACP</sequence>
<reference evidence="9" key="1">
    <citation type="submission" date="2024-07" db="EMBL/GenBank/DDBJ databases">
        <title>Two chromosome-level genome assemblies of Korean endemic species Abeliophyllum distichum and Forsythia ovata (Oleaceae).</title>
        <authorList>
            <person name="Jang H."/>
        </authorList>
    </citation>
    <scope>NUCLEOTIDE SEQUENCE [LARGE SCALE GENOMIC DNA]</scope>
</reference>
<dbReference type="CDD" id="cd00018">
    <property type="entry name" value="AP2"/>
    <property type="match status" value="1"/>
</dbReference>
<gene>
    <name evidence="8" type="ORF">Adt_29145</name>
</gene>
<evidence type="ECO:0000256" key="2">
    <source>
        <dbReference type="ARBA" id="ARBA00023015"/>
    </source>
</evidence>
<dbReference type="InterPro" id="IPR036955">
    <property type="entry name" value="AP2/ERF_dom_sf"/>
</dbReference>
<dbReference type="EMBL" id="JBFOLK010000009">
    <property type="protein sequence ID" value="KAL2484389.1"/>
    <property type="molecule type" value="Genomic_DNA"/>
</dbReference>
<evidence type="ECO:0000313" key="8">
    <source>
        <dbReference type="EMBL" id="KAL2484389.1"/>
    </source>
</evidence>
<evidence type="ECO:0000256" key="3">
    <source>
        <dbReference type="ARBA" id="ARBA00023125"/>
    </source>
</evidence>
<evidence type="ECO:0000256" key="4">
    <source>
        <dbReference type="ARBA" id="ARBA00023163"/>
    </source>
</evidence>
<dbReference type="SUPFAM" id="SSF54171">
    <property type="entry name" value="DNA-binding domain"/>
    <property type="match status" value="1"/>
</dbReference>
<keyword evidence="2" id="KW-0805">Transcription regulation</keyword>
<dbReference type="PRINTS" id="PR00367">
    <property type="entry name" value="ETHRSPELEMNT"/>
</dbReference>
<keyword evidence="4" id="KW-0804">Transcription</keyword>
<keyword evidence="9" id="KW-1185">Reference proteome</keyword>
<evidence type="ECO:0000256" key="1">
    <source>
        <dbReference type="ARBA" id="ARBA00004123"/>
    </source>
</evidence>
<dbReference type="GO" id="GO:0005634">
    <property type="term" value="C:nucleus"/>
    <property type="evidence" value="ECO:0007669"/>
    <property type="project" value="UniProtKB-SubCell"/>
</dbReference>
<comment type="caution">
    <text evidence="8">The sequence shown here is derived from an EMBL/GenBank/DDBJ whole genome shotgun (WGS) entry which is preliminary data.</text>
</comment>
<proteinExistence type="predicted"/>
<dbReference type="InterPro" id="IPR016177">
    <property type="entry name" value="DNA-bd_dom_sf"/>
</dbReference>
<dbReference type="AlphaFoldDB" id="A0ABD1RB04"/>